<proteinExistence type="predicted"/>
<organism evidence="1 2">
    <name type="scientific">Hypholoma sublateritium (strain FD-334 SS-4)</name>
    <dbReference type="NCBI Taxonomy" id="945553"/>
    <lineage>
        <taxon>Eukaryota</taxon>
        <taxon>Fungi</taxon>
        <taxon>Dikarya</taxon>
        <taxon>Basidiomycota</taxon>
        <taxon>Agaricomycotina</taxon>
        <taxon>Agaricomycetes</taxon>
        <taxon>Agaricomycetidae</taxon>
        <taxon>Agaricales</taxon>
        <taxon>Agaricineae</taxon>
        <taxon>Strophariaceae</taxon>
        <taxon>Hypholoma</taxon>
    </lineage>
</organism>
<reference evidence="2" key="1">
    <citation type="submission" date="2014-04" db="EMBL/GenBank/DDBJ databases">
        <title>Evolutionary Origins and Diversification of the Mycorrhizal Mutualists.</title>
        <authorList>
            <consortium name="DOE Joint Genome Institute"/>
            <consortium name="Mycorrhizal Genomics Consortium"/>
            <person name="Kohler A."/>
            <person name="Kuo A."/>
            <person name="Nagy L.G."/>
            <person name="Floudas D."/>
            <person name="Copeland A."/>
            <person name="Barry K.W."/>
            <person name="Cichocki N."/>
            <person name="Veneault-Fourrey C."/>
            <person name="LaButti K."/>
            <person name="Lindquist E.A."/>
            <person name="Lipzen A."/>
            <person name="Lundell T."/>
            <person name="Morin E."/>
            <person name="Murat C."/>
            <person name="Riley R."/>
            <person name="Ohm R."/>
            <person name="Sun H."/>
            <person name="Tunlid A."/>
            <person name="Henrissat B."/>
            <person name="Grigoriev I.V."/>
            <person name="Hibbett D.S."/>
            <person name="Martin F."/>
        </authorList>
    </citation>
    <scope>NUCLEOTIDE SEQUENCE [LARGE SCALE GENOMIC DNA]</scope>
    <source>
        <strain evidence="2">FD-334 SS-4</strain>
    </source>
</reference>
<dbReference type="SUPFAM" id="SSF52047">
    <property type="entry name" value="RNI-like"/>
    <property type="match status" value="1"/>
</dbReference>
<dbReference type="OrthoDB" id="3049838at2759"/>
<dbReference type="Gene3D" id="3.80.10.10">
    <property type="entry name" value="Ribonuclease Inhibitor"/>
    <property type="match status" value="1"/>
</dbReference>
<protein>
    <recommendedName>
        <fullName evidence="3">F-box domain-containing protein</fullName>
    </recommendedName>
</protein>
<name>A0A0D2NHD6_HYPSF</name>
<evidence type="ECO:0000313" key="1">
    <source>
        <dbReference type="EMBL" id="KJA16056.1"/>
    </source>
</evidence>
<dbReference type="OMA" id="FISMHAN"/>
<dbReference type="InterPro" id="IPR032675">
    <property type="entry name" value="LRR_dom_sf"/>
</dbReference>
<keyword evidence="2" id="KW-1185">Reference proteome</keyword>
<sequence length="514" mass="57919">MPASDFPPELWSEIIDYLPRGDLRKMIGVNRFLFELALNDLYEEVRFTSDDKHMSRVFEQLSHPNICTRTRRLLVRPTFLPTLEENCEISVGELLSVKVSSYLSRIGEKFPLERFTITKPQGIFPRAQKVVRSCVSVNEVTIILHDQALTLQFMAFWDSLWTARSLGPNIRKLSIDTTVAKLPFLLNSIFRRKKVISELEVFNITISSTRLGVDSAMWDAASASLVSFLSAFKHSLTSFTFSSLLDRDISNLFASFPHLQRLRAFEFLSVFNAAVFSTPESLTDFISMHANTLNNLVIKPHARSVTLHKSDVSYTAWLSSAVTERKSDSGFSSLSLPQLRTLDLGLGEYWNEFGTGRQYPLPDFARITPNLTSLSLADTKLSNESVIALLDILSRREEGSLLEKLAFPCYVIFPELFDLLHKAVPCLKALSIQHISYIPVMGNVTRYFGRSEDAFAEKLNARTYAGSQLQYIRLASPPSSCGATHPNVALMKHLALALPNDVVLDNRVECQCLM</sequence>
<dbReference type="EMBL" id="KN817629">
    <property type="protein sequence ID" value="KJA16056.1"/>
    <property type="molecule type" value="Genomic_DNA"/>
</dbReference>
<dbReference type="AlphaFoldDB" id="A0A0D2NHD6"/>
<evidence type="ECO:0000313" key="2">
    <source>
        <dbReference type="Proteomes" id="UP000054270"/>
    </source>
</evidence>
<evidence type="ECO:0008006" key="3">
    <source>
        <dbReference type="Google" id="ProtNLM"/>
    </source>
</evidence>
<gene>
    <name evidence="1" type="ORF">HYPSUDRAFT_91565</name>
</gene>
<accession>A0A0D2NHD6</accession>
<dbReference type="Proteomes" id="UP000054270">
    <property type="component" value="Unassembled WGS sequence"/>
</dbReference>